<evidence type="ECO:0000256" key="1">
    <source>
        <dbReference type="SAM" id="MobiDB-lite"/>
    </source>
</evidence>
<sequence length="107" mass="11567">MLAERRRAHLVELYRSGRWRRYFTEQELVLRMRDAVHEVEVWSTAAARWDGAPEGNRPGDEGITAGLPVASGLPVAEPADADPHPATTSVPTPAEPATQAGSPALLS</sequence>
<dbReference type="EMBL" id="WNKV01000002">
    <property type="protein sequence ID" value="MTW15111.1"/>
    <property type="molecule type" value="Genomic_DNA"/>
</dbReference>
<feature type="region of interest" description="Disordered" evidence="1">
    <location>
        <begin position="49"/>
        <end position="107"/>
    </location>
</feature>
<evidence type="ECO:0000313" key="2">
    <source>
        <dbReference type="EMBL" id="MTW15111.1"/>
    </source>
</evidence>
<proteinExistence type="predicted"/>
<dbReference type="AlphaFoldDB" id="A0A9X4XJ49"/>
<organism evidence="2 3">
    <name type="scientific">Rhodoplanes serenus</name>
    <dbReference type="NCBI Taxonomy" id="200615"/>
    <lineage>
        <taxon>Bacteria</taxon>
        <taxon>Pseudomonadati</taxon>
        <taxon>Pseudomonadota</taxon>
        <taxon>Alphaproteobacteria</taxon>
        <taxon>Hyphomicrobiales</taxon>
        <taxon>Nitrobacteraceae</taxon>
        <taxon>Rhodoplanes</taxon>
    </lineage>
</organism>
<dbReference type="RefSeq" id="WP_155478469.1">
    <property type="nucleotide sequence ID" value="NZ_WNKV01000002.1"/>
</dbReference>
<evidence type="ECO:0008006" key="4">
    <source>
        <dbReference type="Google" id="ProtNLM"/>
    </source>
</evidence>
<accession>A0A9X4XJ49</accession>
<dbReference type="Proteomes" id="UP000438991">
    <property type="component" value="Unassembled WGS sequence"/>
</dbReference>
<protein>
    <recommendedName>
        <fullName evidence="4">TIGR03809 family protein</fullName>
    </recommendedName>
</protein>
<comment type="caution">
    <text evidence="2">The sequence shown here is derived from an EMBL/GenBank/DDBJ whole genome shotgun (WGS) entry which is preliminary data.</text>
</comment>
<evidence type="ECO:0000313" key="3">
    <source>
        <dbReference type="Proteomes" id="UP000438991"/>
    </source>
</evidence>
<name>A0A9X4XJ49_9BRAD</name>
<gene>
    <name evidence="2" type="ORF">GJ689_02695</name>
</gene>
<reference evidence="2 3" key="1">
    <citation type="submission" date="2019-11" db="EMBL/GenBank/DDBJ databases">
        <title>Whole-genome sequence of Rhodoplanes serenus DSM 18633, type strain.</title>
        <authorList>
            <person name="Kyndt J.A."/>
            <person name="Meyer T.E."/>
        </authorList>
    </citation>
    <scope>NUCLEOTIDE SEQUENCE [LARGE SCALE GENOMIC DNA]</scope>
    <source>
        <strain evidence="2 3">DSM 18633</strain>
    </source>
</reference>